<dbReference type="InterPro" id="IPR017452">
    <property type="entry name" value="GPCR_Rhodpsn_7TM"/>
</dbReference>
<reference evidence="11" key="1">
    <citation type="submission" date="2023-12" db="EMBL/GenBank/DDBJ databases">
        <authorList>
            <person name="Brown T."/>
        </authorList>
    </citation>
    <scope>NUCLEOTIDE SEQUENCE</scope>
</reference>
<keyword evidence="7" id="KW-0675">Receptor</keyword>
<evidence type="ECO:0000256" key="3">
    <source>
        <dbReference type="ARBA" id="ARBA00022692"/>
    </source>
</evidence>
<keyword evidence="5" id="KW-0297">G-protein coupled receptor</keyword>
<feature type="transmembrane region" description="Helical" evidence="9">
    <location>
        <begin position="65"/>
        <end position="84"/>
    </location>
</feature>
<evidence type="ECO:0000313" key="11">
    <source>
        <dbReference type="EMBL" id="CAK6434194.1"/>
    </source>
</evidence>
<evidence type="ECO:0000259" key="10">
    <source>
        <dbReference type="PROSITE" id="PS50262"/>
    </source>
</evidence>
<keyword evidence="2" id="KW-1003">Cell membrane</keyword>
<evidence type="ECO:0000256" key="4">
    <source>
        <dbReference type="ARBA" id="ARBA00022989"/>
    </source>
</evidence>
<evidence type="ECO:0000256" key="6">
    <source>
        <dbReference type="ARBA" id="ARBA00023136"/>
    </source>
</evidence>
<keyword evidence="8" id="KW-0807">Transducer</keyword>
<keyword evidence="12" id="KW-1185">Reference proteome</keyword>
<proteinExistence type="predicted"/>
<name>A0ABN9Z767_PIPNA</name>
<accession>A0ABN9Z767</accession>
<protein>
    <recommendedName>
        <fullName evidence="10">G-protein coupled receptors family 1 profile domain-containing protein</fullName>
    </recommendedName>
</protein>
<comment type="subcellular location">
    <subcellularLocation>
        <location evidence="1">Cell membrane</location>
        <topology evidence="1">Multi-pass membrane protein</topology>
    </subcellularLocation>
</comment>
<dbReference type="Proteomes" id="UP001314169">
    <property type="component" value="Chromosome 11"/>
</dbReference>
<keyword evidence="6 9" id="KW-0472">Membrane</keyword>
<evidence type="ECO:0000313" key="12">
    <source>
        <dbReference type="Proteomes" id="UP001314169"/>
    </source>
</evidence>
<keyword evidence="4 9" id="KW-1133">Transmembrane helix</keyword>
<gene>
    <name evidence="11" type="ORF">MPIPNATIZW_LOCUS2500</name>
</gene>
<dbReference type="PANTHER" id="PTHR24248">
    <property type="entry name" value="ADRENERGIC RECEPTOR-RELATED G-PROTEIN COUPLED RECEPTOR"/>
    <property type="match status" value="1"/>
</dbReference>
<dbReference type="InterPro" id="IPR000276">
    <property type="entry name" value="GPCR_Rhodpsn"/>
</dbReference>
<dbReference type="Pfam" id="PF00001">
    <property type="entry name" value="7tm_1"/>
    <property type="match status" value="1"/>
</dbReference>
<dbReference type="EMBL" id="OY882868">
    <property type="protein sequence ID" value="CAK6434194.1"/>
    <property type="molecule type" value="Genomic_DNA"/>
</dbReference>
<evidence type="ECO:0000256" key="2">
    <source>
        <dbReference type="ARBA" id="ARBA00022475"/>
    </source>
</evidence>
<evidence type="ECO:0000256" key="5">
    <source>
        <dbReference type="ARBA" id="ARBA00023040"/>
    </source>
</evidence>
<organism evidence="11 12">
    <name type="scientific">Pipistrellus nathusii</name>
    <name type="common">Nathusius' pipistrelle</name>
    <dbReference type="NCBI Taxonomy" id="59473"/>
    <lineage>
        <taxon>Eukaryota</taxon>
        <taxon>Metazoa</taxon>
        <taxon>Chordata</taxon>
        <taxon>Craniata</taxon>
        <taxon>Vertebrata</taxon>
        <taxon>Euteleostomi</taxon>
        <taxon>Mammalia</taxon>
        <taxon>Eutheria</taxon>
        <taxon>Laurasiatheria</taxon>
        <taxon>Chiroptera</taxon>
        <taxon>Yangochiroptera</taxon>
        <taxon>Vespertilionidae</taxon>
        <taxon>Pipistrellus</taxon>
    </lineage>
</organism>
<keyword evidence="3 9" id="KW-0812">Transmembrane</keyword>
<evidence type="ECO:0000256" key="9">
    <source>
        <dbReference type="SAM" id="Phobius"/>
    </source>
</evidence>
<dbReference type="PANTHER" id="PTHR24248:SF202">
    <property type="entry name" value="5-HYDROXYTRYPTAMINE RECEPTOR 5A"/>
    <property type="match status" value="1"/>
</dbReference>
<evidence type="ECO:0000256" key="8">
    <source>
        <dbReference type="ARBA" id="ARBA00023224"/>
    </source>
</evidence>
<dbReference type="PROSITE" id="PS50262">
    <property type="entry name" value="G_PROTEIN_RECEP_F1_2"/>
    <property type="match status" value="1"/>
</dbReference>
<dbReference type="Gene3D" id="1.20.1070.10">
    <property type="entry name" value="Rhodopsin 7-helix transmembrane proteins"/>
    <property type="match status" value="1"/>
</dbReference>
<evidence type="ECO:0000256" key="7">
    <source>
        <dbReference type="ARBA" id="ARBA00023170"/>
    </source>
</evidence>
<dbReference type="SUPFAM" id="SSF81321">
    <property type="entry name" value="Family A G protein-coupled receptor-like"/>
    <property type="match status" value="1"/>
</dbReference>
<sequence>MLFTARPSTITFQAERDPWREQKEQRAALMAGILIGVYLICWTPFFIAGLSPLCSCDLPALWKSVFLWLGYSNSFLNPLIYAAFNKSYSNTVQGFFCRHH</sequence>
<feature type="transmembrane region" description="Helical" evidence="9">
    <location>
        <begin position="28"/>
        <end position="53"/>
    </location>
</feature>
<feature type="domain" description="G-protein coupled receptors family 1 profile" evidence="10">
    <location>
        <begin position="1"/>
        <end position="81"/>
    </location>
</feature>
<evidence type="ECO:0000256" key="1">
    <source>
        <dbReference type="ARBA" id="ARBA00004651"/>
    </source>
</evidence>
<dbReference type="PRINTS" id="PR00237">
    <property type="entry name" value="GPCRRHODOPSN"/>
</dbReference>